<evidence type="ECO:0000256" key="4">
    <source>
        <dbReference type="ARBA" id="ARBA00023088"/>
    </source>
</evidence>
<comment type="caution">
    <text evidence="10">The sequence shown here is derived from an EMBL/GenBank/DDBJ whole genome shotgun (WGS) entry which is preliminary data.</text>
</comment>
<feature type="coiled-coil region" evidence="5">
    <location>
        <begin position="364"/>
        <end position="415"/>
    </location>
</feature>
<evidence type="ECO:0000256" key="7">
    <source>
        <dbReference type="SAM" id="Phobius"/>
    </source>
</evidence>
<dbReference type="OrthoDB" id="2237789at2"/>
<dbReference type="PROSITE" id="PS50847">
    <property type="entry name" value="GRAM_POS_ANCHORING"/>
    <property type="match status" value="1"/>
</dbReference>
<dbReference type="InterPro" id="IPR038349">
    <property type="entry name" value="GAG_BD_sf"/>
</dbReference>
<keyword evidence="1" id="KW-0134">Cell wall</keyword>
<dbReference type="InterPro" id="IPR038183">
    <property type="entry name" value="RICH_sf"/>
</dbReference>
<feature type="region of interest" description="Disordered" evidence="6">
    <location>
        <begin position="949"/>
        <end position="1107"/>
    </location>
</feature>
<dbReference type="EMBL" id="LQNX01000068">
    <property type="protein sequence ID" value="KXT80146.1"/>
    <property type="molecule type" value="Genomic_DNA"/>
</dbReference>
<dbReference type="InterPro" id="IPR007756">
    <property type="entry name" value="RICH"/>
</dbReference>
<gene>
    <name evidence="10" type="ORF">SORDD15_01654</name>
</gene>
<feature type="region of interest" description="Disordered" evidence="6">
    <location>
        <begin position="1236"/>
        <end position="1290"/>
    </location>
</feature>
<feature type="transmembrane region" description="Helical" evidence="7">
    <location>
        <begin position="1300"/>
        <end position="1318"/>
    </location>
</feature>
<feature type="compositionally biased region" description="Polar residues" evidence="6">
    <location>
        <begin position="58"/>
        <end position="73"/>
    </location>
</feature>
<feature type="region of interest" description="Disordered" evidence="6">
    <location>
        <begin position="56"/>
        <end position="76"/>
    </location>
</feature>
<feature type="region of interest" description="Disordered" evidence="6">
    <location>
        <begin position="828"/>
        <end position="874"/>
    </location>
</feature>
<feature type="compositionally biased region" description="Basic and acidic residues" evidence="6">
    <location>
        <begin position="542"/>
        <end position="564"/>
    </location>
</feature>
<dbReference type="InterPro" id="IPR013783">
    <property type="entry name" value="Ig-like_fold"/>
</dbReference>
<evidence type="ECO:0000256" key="8">
    <source>
        <dbReference type="SAM" id="SignalP"/>
    </source>
</evidence>
<dbReference type="SMART" id="SM00409">
    <property type="entry name" value="IG"/>
    <property type="match status" value="1"/>
</dbReference>
<feature type="compositionally biased region" description="Polar residues" evidence="6">
    <location>
        <begin position="1236"/>
        <end position="1261"/>
    </location>
</feature>
<dbReference type="Pfam" id="PF05062">
    <property type="entry name" value="RICH"/>
    <property type="match status" value="2"/>
</dbReference>
<keyword evidence="5" id="KW-0175">Coiled coil</keyword>
<dbReference type="InterPro" id="IPR005877">
    <property type="entry name" value="YSIRK_signal_dom"/>
</dbReference>
<feature type="compositionally biased region" description="Basic and acidic residues" evidence="6">
    <location>
        <begin position="271"/>
        <end position="287"/>
    </location>
</feature>
<keyword evidence="4" id="KW-0572">Peptidoglycan-anchor</keyword>
<feature type="compositionally biased region" description="Polar residues" evidence="6">
    <location>
        <begin position="140"/>
        <end position="149"/>
    </location>
</feature>
<accession>A0A139NVY6</accession>
<proteinExistence type="predicted"/>
<keyword evidence="2" id="KW-0964">Secreted</keyword>
<dbReference type="NCBIfam" id="NF038253">
    <property type="entry name" value="GBS_IgA_bnd_BAC"/>
    <property type="match status" value="1"/>
</dbReference>
<feature type="domain" description="Gram-positive cocci surface proteins LPxTG" evidence="9">
    <location>
        <begin position="1291"/>
        <end position="1322"/>
    </location>
</feature>
<feature type="region of interest" description="Disordered" evidence="6">
    <location>
        <begin position="542"/>
        <end position="571"/>
    </location>
</feature>
<feature type="region of interest" description="Disordered" evidence="6">
    <location>
        <begin position="267"/>
        <end position="287"/>
    </location>
</feature>
<feature type="coiled-coil region" evidence="5">
    <location>
        <begin position="293"/>
        <end position="333"/>
    </location>
</feature>
<feature type="signal peptide" evidence="8">
    <location>
        <begin position="1"/>
        <end position="37"/>
    </location>
</feature>
<dbReference type="NCBIfam" id="TIGR01168">
    <property type="entry name" value="YSIRK_signal"/>
    <property type="match status" value="1"/>
</dbReference>
<evidence type="ECO:0000256" key="2">
    <source>
        <dbReference type="ARBA" id="ARBA00022525"/>
    </source>
</evidence>
<dbReference type="Pfam" id="PF16828">
    <property type="entry name" value="GAGBD"/>
    <property type="match status" value="1"/>
</dbReference>
<dbReference type="Pfam" id="PF00746">
    <property type="entry name" value="Gram_pos_anchor"/>
    <property type="match status" value="1"/>
</dbReference>
<feature type="compositionally biased region" description="Low complexity" evidence="6">
    <location>
        <begin position="847"/>
        <end position="861"/>
    </location>
</feature>
<dbReference type="RefSeq" id="WP_061416298.1">
    <property type="nucleotide sequence ID" value="NZ_KQ969522.1"/>
</dbReference>
<evidence type="ECO:0000313" key="11">
    <source>
        <dbReference type="Proteomes" id="UP000070678"/>
    </source>
</evidence>
<keyword evidence="7" id="KW-1133">Transmembrane helix</keyword>
<reference evidence="10 11" key="1">
    <citation type="submission" date="2016-01" db="EMBL/GenBank/DDBJ databases">
        <title>Highly variable Streptococcus oralis are common among viridans streptococci isolated from primates.</title>
        <authorList>
            <person name="Denapaite D."/>
            <person name="Rieger M."/>
            <person name="Koendgen S."/>
            <person name="Brueckner R."/>
            <person name="Ochigava I."/>
            <person name="Kappeler P."/>
            <person name="Maetz-Rensing K."/>
            <person name="Leendertz F."/>
            <person name="Hakenbeck R."/>
        </authorList>
    </citation>
    <scope>NUCLEOTIDE SEQUENCE [LARGE SCALE GENOMIC DNA]</scope>
    <source>
        <strain evidence="10 11">DD15</strain>
    </source>
</reference>
<evidence type="ECO:0000256" key="5">
    <source>
        <dbReference type="SAM" id="Coils"/>
    </source>
</evidence>
<feature type="compositionally biased region" description="Basic and acidic residues" evidence="6">
    <location>
        <begin position="108"/>
        <end position="137"/>
    </location>
</feature>
<dbReference type="InterPro" id="IPR003599">
    <property type="entry name" value="Ig_sub"/>
</dbReference>
<evidence type="ECO:0000256" key="1">
    <source>
        <dbReference type="ARBA" id="ARBA00022512"/>
    </source>
</evidence>
<evidence type="ECO:0000256" key="6">
    <source>
        <dbReference type="SAM" id="MobiDB-lite"/>
    </source>
</evidence>
<evidence type="ECO:0000256" key="3">
    <source>
        <dbReference type="ARBA" id="ARBA00022729"/>
    </source>
</evidence>
<dbReference type="Gene3D" id="1.20.140.130">
    <property type="match status" value="1"/>
</dbReference>
<name>A0A139NVY6_STROR</name>
<feature type="chain" id="PRO_5007488395" evidence="8">
    <location>
        <begin position="38"/>
        <end position="1322"/>
    </location>
</feature>
<dbReference type="Proteomes" id="UP000070678">
    <property type="component" value="Unassembled WGS sequence"/>
</dbReference>
<sequence length="1322" mass="148576">MFKSNHERRMRYSIRKFSVGVASVLVASFFMGSVAHASELVKDDSVKTTEIAAKSYPSMAQTDHGNKSSSSELETTKMDIPTINIKEAVEPIEKTAITASQNDEERESTEKVTAEKTKETDSSKSNDNKAKVEELKNRLKNQINQSPLSENEKKDWLASIDDEEDTDNLQTLEYGFKKFIQKKQEQTSKQSDTKVDLGNIDKELNHQKSQVEKMAEQKGITNEDKDSMLKKIEDIRKQAQQADKKEDAEVKVREELGKLFSSTKAGLDQEIQEHVKKETSSEENTQKVDEHYATSLQNLAQKSLEELDKATTNERATQVKNQFLENAQKLKEIQPLIKETNVKLYQAMNESLEQVEQELKYNSEANLEDLVTKSKEIVREYEEKLNQSKNLPELKQREEEAHSKLKQVVEDFRKKFKTSEQVTPKKRVKRDLAANENNQQKIELTVSPENITVYEGEDVKFTVTAKSDSKTMLDFSDLLTKYNPSVSDRISTNYKINTDNHKIAEITIKNLKLNESQTVTLKAKDDSGNVVEKTFTITVQKKEEKQVPKTPEQKDSKTEEKVPQEPKSNAKNQLQELIKSAQQELEKLEKAIKELMEQPEIPSNPEYGIQKSIWESQKEPIQEAITSFKKIIGDSSSKYYTEHYFNKYKSDFMNYQLHAQMEMLTRKVVQYMNKYPDNAEIKKIFESDMKRTKEDNYGSLENDALKGYFEKYFLTPFNKIKQIVDDLDKKVEQDQPAPIPENSEMDQDKEKAKIAVSKYMSKVLDGVRQHLQKKNHSKIVALFKELEAIKQQTIFDIDNAKTEVEIDNLVHDAFSKMDATVAKFQKGLETNTPETPDTPKVPELPKAPDAPQAPDAPSTPDLPQESEVNQEKEKAKFAVTTHMSKLLDEISSHLNKQKHNQIVSLIKELDEIKKQALSKIDNASTIPEIGKLVYETLEKMDDAVTKFQKGLESDSQEAPDAPKAPDTPHVPDTPKTPDVPKAPDTPHVPDTPKTPDVPKAPETPHVPDTPKTPDAPKAPEAPHVPDTPKTPDAPKAPDTPHVPEAPHVPDTPKTPDAPKTPDVPKAPDAPKAPDTPKIPEAPHVPDVPKTPEVPKLPDAPKLPDGLNKVGQAVFTSTDGKTKVSVIFDKPTDADKLHLKEVTTKELVDKIARKTGGGTVRVFDLSLSKGGKETHVNGERTVRLALGQTGSDVHVYHVKENGDLERIPSKVENGQVVFKTNHFSLFAIKTLSKNQNVTTPKQTKPSIQDSQTQIGESQTGKFQNKEVNHKPLATENETVAKGNPTSATEKKLPSTGVASNLVLEILGLLGLIGTSFIAMKRRK</sequence>
<dbReference type="NCBIfam" id="TIGR01167">
    <property type="entry name" value="LPXTG_anchor"/>
    <property type="match status" value="1"/>
</dbReference>
<dbReference type="SUPFAM" id="SSF48726">
    <property type="entry name" value="Immunoglobulin"/>
    <property type="match status" value="1"/>
</dbReference>
<keyword evidence="7" id="KW-0812">Transmembrane</keyword>
<dbReference type="Gene3D" id="2.60.40.10">
    <property type="entry name" value="Immunoglobulins"/>
    <property type="match status" value="1"/>
</dbReference>
<dbReference type="InterPro" id="IPR019931">
    <property type="entry name" value="LPXTG_anchor"/>
</dbReference>
<feature type="region of interest" description="Disordered" evidence="6">
    <location>
        <begin position="181"/>
        <end position="226"/>
    </location>
</feature>
<dbReference type="PATRIC" id="fig|1303.78.peg.1736"/>
<dbReference type="Pfam" id="PF04650">
    <property type="entry name" value="YSIRK_signal"/>
    <property type="match status" value="1"/>
</dbReference>
<keyword evidence="7" id="KW-0472">Membrane</keyword>
<feature type="region of interest" description="Disordered" evidence="6">
    <location>
        <begin position="96"/>
        <end position="167"/>
    </location>
</feature>
<evidence type="ECO:0000259" key="9">
    <source>
        <dbReference type="PROSITE" id="PS50847"/>
    </source>
</evidence>
<protein>
    <submittedName>
        <fullName evidence="10">Choline binding protein A</fullName>
    </submittedName>
</protein>
<evidence type="ECO:0000313" key="10">
    <source>
        <dbReference type="EMBL" id="KXT80146.1"/>
    </source>
</evidence>
<dbReference type="InterPro" id="IPR036179">
    <property type="entry name" value="Ig-like_dom_sf"/>
</dbReference>
<keyword evidence="3 8" id="KW-0732">Signal</keyword>
<feature type="compositionally biased region" description="Basic and acidic residues" evidence="6">
    <location>
        <begin position="182"/>
        <end position="226"/>
    </location>
</feature>
<organism evidence="10 11">
    <name type="scientific">Streptococcus oralis</name>
    <dbReference type="NCBI Taxonomy" id="1303"/>
    <lineage>
        <taxon>Bacteria</taxon>
        <taxon>Bacillati</taxon>
        <taxon>Bacillota</taxon>
        <taxon>Bacilli</taxon>
        <taxon>Lactobacillales</taxon>
        <taxon>Streptococcaceae</taxon>
        <taxon>Streptococcus</taxon>
    </lineage>
</organism>
<dbReference type="Gene3D" id="1.20.81.20">
    <property type="match status" value="3"/>
</dbReference>
<dbReference type="InterPro" id="IPR031792">
    <property type="entry name" value="GAG_BD"/>
</dbReference>